<evidence type="ECO:0000313" key="1">
    <source>
        <dbReference type="EMBL" id="PIQ85245.1"/>
    </source>
</evidence>
<dbReference type="PANTHER" id="PTHR43861">
    <property type="entry name" value="TRANS-ACONITATE 2-METHYLTRANSFERASE-RELATED"/>
    <property type="match status" value="1"/>
</dbReference>
<dbReference type="EMBL" id="PCVY01000072">
    <property type="protein sequence ID" value="PIQ85245.1"/>
    <property type="molecule type" value="Genomic_DNA"/>
</dbReference>
<dbReference type="InterPro" id="IPR029063">
    <property type="entry name" value="SAM-dependent_MTases_sf"/>
</dbReference>
<gene>
    <name evidence="1" type="ORF">COV74_09825</name>
</gene>
<dbReference type="AlphaFoldDB" id="A0A2H0LP26"/>
<proteinExistence type="predicted"/>
<dbReference type="CDD" id="cd02440">
    <property type="entry name" value="AdoMet_MTases"/>
    <property type="match status" value="1"/>
</dbReference>
<comment type="caution">
    <text evidence="1">The sequence shown here is derived from an EMBL/GenBank/DDBJ whole genome shotgun (WGS) entry which is preliminary data.</text>
</comment>
<dbReference type="SUPFAM" id="SSF53335">
    <property type="entry name" value="S-adenosyl-L-methionine-dependent methyltransferases"/>
    <property type="match status" value="1"/>
</dbReference>
<name>A0A2H0LP26_9BACT</name>
<dbReference type="Gene3D" id="3.40.50.150">
    <property type="entry name" value="Vaccinia Virus protein VP39"/>
    <property type="match status" value="1"/>
</dbReference>
<accession>A0A2H0LP26</accession>
<evidence type="ECO:0008006" key="3">
    <source>
        <dbReference type="Google" id="ProtNLM"/>
    </source>
</evidence>
<evidence type="ECO:0000313" key="2">
    <source>
        <dbReference type="Proteomes" id="UP000230859"/>
    </source>
</evidence>
<dbReference type="Pfam" id="PF13489">
    <property type="entry name" value="Methyltransf_23"/>
    <property type="match status" value="1"/>
</dbReference>
<dbReference type="Proteomes" id="UP000230859">
    <property type="component" value="Unassembled WGS sequence"/>
</dbReference>
<sequence>MSIKTAGSLMCPICEHAGEMAEMAHVPYPTLRNSKGVSKPEQIYFCSNCEAGTVFPPMTDAFLSQLYDNGVFWQSKQPKTVSPRQFPVLYGFSGVRWQLMKRFFKNQNISILDIGAGHGFFGMQAASDRDIQLDRYVMVESDETLTHLAQSVWQKQFPQVQFEAHQKFESSEGFFDVVALSHVLEHIPQPRPFLGAVIQKLKPGGWLFIDVPNQDYRFKKDVFPHVTFFNPRSLKTLLTSLGLEIETLNGYGNQIGEILMSDEKESHHWLNLIFKLSMKMAQFLPTPVLIHQIRMWFGAGQINDSGMWIRAIAKPMANTP</sequence>
<organism evidence="1 2">
    <name type="scientific">Candidatus Abzuiibacterium crystallinum</name>
    <dbReference type="NCBI Taxonomy" id="1974748"/>
    <lineage>
        <taxon>Bacteria</taxon>
        <taxon>Pseudomonadati</taxon>
        <taxon>Candidatus Omnitrophota</taxon>
        <taxon>Candidatus Abzuiibacterium</taxon>
    </lineage>
</organism>
<protein>
    <recommendedName>
        <fullName evidence="3">Methyltransferase type 12</fullName>
    </recommendedName>
</protein>
<reference evidence="1 2" key="1">
    <citation type="submission" date="2017-09" db="EMBL/GenBank/DDBJ databases">
        <title>Depth-based differentiation of microbial function through sediment-hosted aquifers and enrichment of novel symbionts in the deep terrestrial subsurface.</title>
        <authorList>
            <person name="Probst A.J."/>
            <person name="Ladd B."/>
            <person name="Jarett J.K."/>
            <person name="Geller-Mcgrath D.E."/>
            <person name="Sieber C.M."/>
            <person name="Emerson J.B."/>
            <person name="Anantharaman K."/>
            <person name="Thomas B.C."/>
            <person name="Malmstrom R."/>
            <person name="Stieglmeier M."/>
            <person name="Klingl A."/>
            <person name="Woyke T."/>
            <person name="Ryan C.M."/>
            <person name="Banfield J.F."/>
        </authorList>
    </citation>
    <scope>NUCLEOTIDE SEQUENCE [LARGE SCALE GENOMIC DNA]</scope>
    <source>
        <strain evidence="1">CG11_big_fil_rev_8_21_14_0_20_45_26</strain>
    </source>
</reference>